<keyword evidence="6" id="KW-0238">DNA-binding</keyword>
<gene>
    <name evidence="9" type="primary">soxR</name>
    <name evidence="9" type="ORF">EYS09_31185</name>
</gene>
<evidence type="ECO:0000256" key="4">
    <source>
        <dbReference type="ARBA" id="ARBA00023014"/>
    </source>
</evidence>
<dbReference type="PANTHER" id="PTHR30204">
    <property type="entry name" value="REDOX-CYCLING DRUG-SENSING TRANSCRIPTIONAL ACTIVATOR SOXR"/>
    <property type="match status" value="1"/>
</dbReference>
<keyword evidence="1" id="KW-0001">2Fe-2S</keyword>
<keyword evidence="7" id="KW-0804">Transcription</keyword>
<dbReference type="SUPFAM" id="SSF46955">
    <property type="entry name" value="Putative DNA-binding domain"/>
    <property type="match status" value="1"/>
</dbReference>
<evidence type="ECO:0000256" key="7">
    <source>
        <dbReference type="ARBA" id="ARBA00023163"/>
    </source>
</evidence>
<protein>
    <submittedName>
        <fullName evidence="9">Redox-sensitive transcriptional activator SoxR</fullName>
    </submittedName>
</protein>
<evidence type="ECO:0000313" key="9">
    <source>
        <dbReference type="EMBL" id="TBO55819.1"/>
    </source>
</evidence>
<dbReference type="CDD" id="cd01110">
    <property type="entry name" value="HTH_SoxR"/>
    <property type="match status" value="1"/>
</dbReference>
<dbReference type="GO" id="GO:0051537">
    <property type="term" value="F:2 iron, 2 sulfur cluster binding"/>
    <property type="evidence" value="ECO:0007669"/>
    <property type="project" value="UniProtKB-KW"/>
</dbReference>
<evidence type="ECO:0000256" key="3">
    <source>
        <dbReference type="ARBA" id="ARBA00023004"/>
    </source>
</evidence>
<dbReference type="EMBL" id="SIXH01000435">
    <property type="protein sequence ID" value="TBO55819.1"/>
    <property type="molecule type" value="Genomic_DNA"/>
</dbReference>
<dbReference type="Proteomes" id="UP000292452">
    <property type="component" value="Unassembled WGS sequence"/>
</dbReference>
<keyword evidence="10" id="KW-1185">Reference proteome</keyword>
<dbReference type="InterPro" id="IPR009061">
    <property type="entry name" value="DNA-bd_dom_put_sf"/>
</dbReference>
<name>A0A4Q9HN61_STRKA</name>
<evidence type="ECO:0000259" key="8">
    <source>
        <dbReference type="PROSITE" id="PS50937"/>
    </source>
</evidence>
<keyword evidence="4" id="KW-0411">Iron-sulfur</keyword>
<evidence type="ECO:0000313" key="10">
    <source>
        <dbReference type="Proteomes" id="UP000292452"/>
    </source>
</evidence>
<reference evidence="9 10" key="1">
    <citation type="submission" date="2019-02" db="EMBL/GenBank/DDBJ databases">
        <title>Draft Genome Sequence of Streptomyces sp. AM-2504, identified by 16S rRNA comparative analysis as a Streptomyces Kasugaensis strain.</title>
        <authorList>
            <person name="Napolioni V."/>
            <person name="Giuliodori A.M."/>
            <person name="Spurio R."/>
            <person name="Fabbretti A."/>
        </authorList>
    </citation>
    <scope>NUCLEOTIDE SEQUENCE [LARGE SCALE GENOMIC DNA]</scope>
    <source>
        <strain evidence="9 10">AM-2504</strain>
    </source>
</reference>
<comment type="caution">
    <text evidence="9">The sequence shown here is derived from an EMBL/GenBank/DDBJ whole genome shotgun (WGS) entry which is preliminary data.</text>
</comment>
<dbReference type="GeneID" id="97378631"/>
<dbReference type="Gene3D" id="1.10.1660.10">
    <property type="match status" value="1"/>
</dbReference>
<dbReference type="InterPro" id="IPR000551">
    <property type="entry name" value="MerR-type_HTH_dom"/>
</dbReference>
<evidence type="ECO:0000256" key="2">
    <source>
        <dbReference type="ARBA" id="ARBA00022723"/>
    </source>
</evidence>
<evidence type="ECO:0000256" key="1">
    <source>
        <dbReference type="ARBA" id="ARBA00022714"/>
    </source>
</evidence>
<keyword evidence="2" id="KW-0479">Metal-binding</keyword>
<dbReference type="OrthoDB" id="9802944at2"/>
<organism evidence="9 10">
    <name type="scientific">Streptomyces kasugaensis</name>
    <dbReference type="NCBI Taxonomy" id="1946"/>
    <lineage>
        <taxon>Bacteria</taxon>
        <taxon>Bacillati</taxon>
        <taxon>Actinomycetota</taxon>
        <taxon>Actinomycetes</taxon>
        <taxon>Kitasatosporales</taxon>
        <taxon>Streptomycetaceae</taxon>
        <taxon>Streptomyces</taxon>
    </lineage>
</organism>
<dbReference type="Pfam" id="PF09278">
    <property type="entry name" value="MerR-DNA-bind"/>
    <property type="match status" value="1"/>
</dbReference>
<dbReference type="RefSeq" id="WP_052861542.1">
    <property type="nucleotide sequence ID" value="NZ_NDXL01000002.1"/>
</dbReference>
<dbReference type="PRINTS" id="PR00040">
    <property type="entry name" value="HTHMERR"/>
</dbReference>
<dbReference type="GO" id="GO:0006979">
    <property type="term" value="P:response to oxidative stress"/>
    <property type="evidence" value="ECO:0007669"/>
    <property type="project" value="InterPro"/>
</dbReference>
<evidence type="ECO:0000256" key="5">
    <source>
        <dbReference type="ARBA" id="ARBA00023015"/>
    </source>
</evidence>
<dbReference type="PANTHER" id="PTHR30204:SF0">
    <property type="entry name" value="REDOX-SENSITIVE TRANSCRIPTIONAL ACTIVATOR SOXR"/>
    <property type="match status" value="1"/>
</dbReference>
<sequence length="152" mass="16808">MPEGKAATELLTVGEVARRVGIATSAVRFYESEGLISAVRTSGNQRRYPRHTLRRLSIVVFAKRLGIPLNEVAEVFKPLPSDRMPGKRDWARISARWSALLSERRDQIERLRKELEGCIGCGCLSLSTCKALNPADALALDGAGPQRLLHED</sequence>
<dbReference type="GO" id="GO:0003700">
    <property type="term" value="F:DNA-binding transcription factor activity"/>
    <property type="evidence" value="ECO:0007669"/>
    <property type="project" value="InterPro"/>
</dbReference>
<dbReference type="Pfam" id="PF00376">
    <property type="entry name" value="MerR"/>
    <property type="match status" value="1"/>
</dbReference>
<dbReference type="PROSITE" id="PS00552">
    <property type="entry name" value="HTH_MERR_1"/>
    <property type="match status" value="1"/>
</dbReference>
<dbReference type="GO" id="GO:0046872">
    <property type="term" value="F:metal ion binding"/>
    <property type="evidence" value="ECO:0007669"/>
    <property type="project" value="UniProtKB-KW"/>
</dbReference>
<dbReference type="PROSITE" id="PS50937">
    <property type="entry name" value="HTH_MERR_2"/>
    <property type="match status" value="1"/>
</dbReference>
<accession>A0A4Q9HN61</accession>
<dbReference type="GO" id="GO:0003677">
    <property type="term" value="F:DNA binding"/>
    <property type="evidence" value="ECO:0007669"/>
    <property type="project" value="UniProtKB-KW"/>
</dbReference>
<keyword evidence="5" id="KW-0805">Transcription regulation</keyword>
<feature type="domain" description="HTH merR-type" evidence="8">
    <location>
        <begin position="10"/>
        <end position="78"/>
    </location>
</feature>
<dbReference type="InterPro" id="IPR015358">
    <property type="entry name" value="Tscrpt_reg_MerR_DNA-bd"/>
</dbReference>
<dbReference type="NCBIfam" id="TIGR01950">
    <property type="entry name" value="SoxR"/>
    <property type="match status" value="1"/>
</dbReference>
<dbReference type="AlphaFoldDB" id="A0A4Q9HN61"/>
<proteinExistence type="predicted"/>
<dbReference type="SMART" id="SM00422">
    <property type="entry name" value="HTH_MERR"/>
    <property type="match status" value="1"/>
</dbReference>
<keyword evidence="3" id="KW-0408">Iron</keyword>
<dbReference type="InterPro" id="IPR047057">
    <property type="entry name" value="MerR_fam"/>
</dbReference>
<evidence type="ECO:0000256" key="6">
    <source>
        <dbReference type="ARBA" id="ARBA00023125"/>
    </source>
</evidence>
<dbReference type="InterPro" id="IPR010211">
    <property type="entry name" value="Redox-sen_tscrpt-act_SoxR"/>
</dbReference>